<dbReference type="SUPFAM" id="SSF110296">
    <property type="entry name" value="Oligoxyloglucan reducing end-specific cellobiohydrolase"/>
    <property type="match status" value="1"/>
</dbReference>
<evidence type="ECO:0000313" key="3">
    <source>
        <dbReference type="Proteomes" id="UP000321436"/>
    </source>
</evidence>
<name>A0A512RDY1_9BACT</name>
<dbReference type="Proteomes" id="UP000321436">
    <property type="component" value="Unassembled WGS sequence"/>
</dbReference>
<dbReference type="AlphaFoldDB" id="A0A512RDY1"/>
<dbReference type="EMBL" id="BKAU01000001">
    <property type="protein sequence ID" value="GEP93905.1"/>
    <property type="molecule type" value="Genomic_DNA"/>
</dbReference>
<evidence type="ECO:0000256" key="1">
    <source>
        <dbReference type="SAM" id="SignalP"/>
    </source>
</evidence>
<feature type="chain" id="PRO_5021991303" description="Photosynthesis system II assembly factor Ycf48/Hcf136-like domain-containing protein" evidence="1">
    <location>
        <begin position="21"/>
        <end position="140"/>
    </location>
</feature>
<organism evidence="2 3">
    <name type="scientific">Chitinophaga cymbidii</name>
    <dbReference type="NCBI Taxonomy" id="1096750"/>
    <lineage>
        <taxon>Bacteria</taxon>
        <taxon>Pseudomonadati</taxon>
        <taxon>Bacteroidota</taxon>
        <taxon>Chitinophagia</taxon>
        <taxon>Chitinophagales</taxon>
        <taxon>Chitinophagaceae</taxon>
        <taxon>Chitinophaga</taxon>
    </lineage>
</organism>
<keyword evidence="3" id="KW-1185">Reference proteome</keyword>
<dbReference type="RefSeq" id="WP_146857411.1">
    <property type="nucleotide sequence ID" value="NZ_BKAU01000001.1"/>
</dbReference>
<evidence type="ECO:0000313" key="2">
    <source>
        <dbReference type="EMBL" id="GEP93905.1"/>
    </source>
</evidence>
<proteinExistence type="predicted"/>
<keyword evidence="1" id="KW-0732">Signal</keyword>
<sequence length="140" mass="15787">MRKMLLAVSGAFLMSVAGTAAMPVVNPVGSGLLIPAAIADWKISPTGIWAGKKDGKTYWYKLDKNAQLWWSTDGKKWVSVEGGMWADKHGKWLKIGEGKLWWTTDGGKNFSEVPEWKWRGPGGEWYKFDAKWTLWVNKKV</sequence>
<comment type="caution">
    <text evidence="2">The sequence shown here is derived from an EMBL/GenBank/DDBJ whole genome shotgun (WGS) entry which is preliminary data.</text>
</comment>
<dbReference type="OrthoDB" id="670594at2"/>
<protein>
    <recommendedName>
        <fullName evidence="4">Photosynthesis system II assembly factor Ycf48/Hcf136-like domain-containing protein</fullName>
    </recommendedName>
</protein>
<feature type="signal peptide" evidence="1">
    <location>
        <begin position="1"/>
        <end position="20"/>
    </location>
</feature>
<gene>
    <name evidence="2" type="ORF">CCY01nite_01650</name>
</gene>
<reference evidence="2 3" key="1">
    <citation type="submission" date="2019-07" db="EMBL/GenBank/DDBJ databases">
        <title>Whole genome shotgun sequence of Chitinophaga cymbidii NBRC 109752.</title>
        <authorList>
            <person name="Hosoyama A."/>
            <person name="Uohara A."/>
            <person name="Ohji S."/>
            <person name="Ichikawa N."/>
        </authorList>
    </citation>
    <scope>NUCLEOTIDE SEQUENCE [LARGE SCALE GENOMIC DNA]</scope>
    <source>
        <strain evidence="2 3">NBRC 109752</strain>
    </source>
</reference>
<accession>A0A512RDY1</accession>
<evidence type="ECO:0008006" key="4">
    <source>
        <dbReference type="Google" id="ProtNLM"/>
    </source>
</evidence>